<dbReference type="SUPFAM" id="SSF74650">
    <property type="entry name" value="Galactose mutarotase-like"/>
    <property type="match status" value="1"/>
</dbReference>
<dbReference type="GO" id="GO:0046872">
    <property type="term" value="F:metal ion binding"/>
    <property type="evidence" value="ECO:0007669"/>
    <property type="project" value="UniProtKB-KW"/>
</dbReference>
<proteinExistence type="inferred from homology"/>
<dbReference type="PANTHER" id="PTHR46017">
    <property type="entry name" value="ALPHA-MANNOSIDASE 2C1"/>
    <property type="match status" value="1"/>
</dbReference>
<evidence type="ECO:0000256" key="5">
    <source>
        <dbReference type="SAM" id="Coils"/>
    </source>
</evidence>
<evidence type="ECO:0000313" key="8">
    <source>
        <dbReference type="Proteomes" id="UP000316360"/>
    </source>
</evidence>
<dbReference type="GO" id="GO:0030246">
    <property type="term" value="F:carbohydrate binding"/>
    <property type="evidence" value="ECO:0007669"/>
    <property type="project" value="InterPro"/>
</dbReference>
<gene>
    <name evidence="7" type="ORF">E3J84_01170</name>
</gene>
<comment type="caution">
    <text evidence="7">The sequence shown here is derived from an EMBL/GenBank/DDBJ whole genome shotgun (WGS) entry which is preliminary data.</text>
</comment>
<dbReference type="Gene3D" id="3.20.110.10">
    <property type="entry name" value="Glycoside hydrolase 38, N terminal domain"/>
    <property type="match status" value="1"/>
</dbReference>
<dbReference type="PANTHER" id="PTHR46017:SF2">
    <property type="entry name" value="MANNOSYLGLYCERATE HYDROLASE"/>
    <property type="match status" value="1"/>
</dbReference>
<dbReference type="SUPFAM" id="SSF88713">
    <property type="entry name" value="Glycoside hydrolase/deacetylase"/>
    <property type="match status" value="1"/>
</dbReference>
<keyword evidence="2" id="KW-0479">Metal-binding</keyword>
<dbReference type="AlphaFoldDB" id="A0A523S3R5"/>
<dbReference type="InterPro" id="IPR011682">
    <property type="entry name" value="Glyco_hydro_38_C"/>
</dbReference>
<dbReference type="SMART" id="SM00872">
    <property type="entry name" value="Alpha-mann_mid"/>
    <property type="match status" value="1"/>
</dbReference>
<reference evidence="7 8" key="1">
    <citation type="submission" date="2019-03" db="EMBL/GenBank/DDBJ databases">
        <title>Metabolic potential of uncultured bacteria and archaea associated with petroleum seepage in deep-sea sediments.</title>
        <authorList>
            <person name="Dong X."/>
            <person name="Hubert C."/>
        </authorList>
    </citation>
    <scope>NUCLEOTIDE SEQUENCE [LARGE SCALE GENOMIC DNA]</scope>
    <source>
        <strain evidence="7">E44_bin7</strain>
    </source>
</reference>
<dbReference type="Gene3D" id="2.70.98.30">
    <property type="entry name" value="Golgi alpha-mannosidase II, domain 4"/>
    <property type="match status" value="1"/>
</dbReference>
<dbReference type="SUPFAM" id="SSF88688">
    <property type="entry name" value="Families 57/38 glycoside transferase middle domain"/>
    <property type="match status" value="1"/>
</dbReference>
<dbReference type="GO" id="GO:0006013">
    <property type="term" value="P:mannose metabolic process"/>
    <property type="evidence" value="ECO:0007669"/>
    <property type="project" value="InterPro"/>
</dbReference>
<dbReference type="InterPro" id="IPR015341">
    <property type="entry name" value="Glyco_hydro_38_cen"/>
</dbReference>
<comment type="similarity">
    <text evidence="1">Belongs to the glycosyl hydrolase 38 family.</text>
</comment>
<dbReference type="Proteomes" id="UP000316360">
    <property type="component" value="Unassembled WGS sequence"/>
</dbReference>
<dbReference type="Pfam" id="PF17677">
    <property type="entry name" value="Glyco_hydro38C2"/>
    <property type="match status" value="1"/>
</dbReference>
<evidence type="ECO:0000256" key="4">
    <source>
        <dbReference type="ARBA" id="ARBA00023295"/>
    </source>
</evidence>
<dbReference type="Pfam" id="PF07748">
    <property type="entry name" value="Glyco_hydro_38C"/>
    <property type="match status" value="1"/>
</dbReference>
<dbReference type="Gene3D" id="1.20.1270.50">
    <property type="entry name" value="Glycoside hydrolase family 38, central domain"/>
    <property type="match status" value="1"/>
</dbReference>
<dbReference type="InterPro" id="IPR041147">
    <property type="entry name" value="GH38_C"/>
</dbReference>
<protein>
    <recommendedName>
        <fullName evidence="6">Glycoside hydrolase family 38 central domain-containing protein</fullName>
    </recommendedName>
</protein>
<evidence type="ECO:0000256" key="2">
    <source>
        <dbReference type="ARBA" id="ARBA00022723"/>
    </source>
</evidence>
<dbReference type="InterPro" id="IPR028995">
    <property type="entry name" value="Glyco_hydro_57/38_cen_sf"/>
</dbReference>
<keyword evidence="5" id="KW-0175">Coiled coil</keyword>
<dbReference type="Pfam" id="PF09261">
    <property type="entry name" value="Alpha-mann_mid"/>
    <property type="match status" value="1"/>
</dbReference>
<evidence type="ECO:0000256" key="1">
    <source>
        <dbReference type="ARBA" id="ARBA00009792"/>
    </source>
</evidence>
<dbReference type="InterPro" id="IPR011013">
    <property type="entry name" value="Gal_mutarotase_sf_dom"/>
</dbReference>
<dbReference type="InterPro" id="IPR000602">
    <property type="entry name" value="Glyco_hydro_38_N"/>
</dbReference>
<dbReference type="GO" id="GO:0004559">
    <property type="term" value="F:alpha-mannosidase activity"/>
    <property type="evidence" value="ECO:0007669"/>
    <property type="project" value="InterPro"/>
</dbReference>
<organism evidence="7 8">
    <name type="scientific">Aerophobetes bacterium</name>
    <dbReference type="NCBI Taxonomy" id="2030807"/>
    <lineage>
        <taxon>Bacteria</taxon>
        <taxon>Candidatus Aerophobota</taxon>
    </lineage>
</organism>
<dbReference type="Pfam" id="PF01074">
    <property type="entry name" value="Glyco_hydro_38N"/>
    <property type="match status" value="1"/>
</dbReference>
<accession>A0A523S3R5</accession>
<feature type="domain" description="Glycoside hydrolase family 38 central" evidence="6">
    <location>
        <begin position="291"/>
        <end position="365"/>
    </location>
</feature>
<keyword evidence="4" id="KW-0326">Glycosidase</keyword>
<name>A0A523S3R5_UNCAE</name>
<evidence type="ECO:0000313" key="7">
    <source>
        <dbReference type="EMBL" id="TET12670.1"/>
    </source>
</evidence>
<dbReference type="InterPro" id="IPR037094">
    <property type="entry name" value="Glyco_hydro_38_cen_sf"/>
</dbReference>
<evidence type="ECO:0000259" key="6">
    <source>
        <dbReference type="SMART" id="SM00872"/>
    </source>
</evidence>
<dbReference type="InterPro" id="IPR011330">
    <property type="entry name" value="Glyco_hydro/deAcase_b/a-brl"/>
</dbReference>
<keyword evidence="3" id="KW-0378">Hydrolase</keyword>
<feature type="coiled-coil region" evidence="5">
    <location>
        <begin position="982"/>
        <end position="1009"/>
    </location>
</feature>
<dbReference type="InterPro" id="IPR027291">
    <property type="entry name" value="Glyco_hydro_38_N_sf"/>
</dbReference>
<sequence>MKKKTIIHLISHNHWDPAWFAQRKYTRKWLVPFIDNLLKTLSLEPGYKYVLDGQTSIIEDYFDQLKGKERGKKRKEMQGYVKGGRLLVGPFYIGSDWTLTSGAAQIHNLLYGHHEAKKLGKVMKVGWLLDQFGFPAQTWQVLKGFGIDSAFLWRGLGMDSDKMKSEVILASPDSSEIMGIYIWDSYRNAMALSETKEIAKERIISEVKKLIPYALTENVLLMNGYEFDPGPDDILPIIDEINRGEKEEKFLQSTPLEYVEAVKRFVERHKVELPEIKGYLYSGRYAPVLCGVWSSRIYLKQANEKCQQALEKWAEPFSVFSWSVGGAYPFEKLSRIWRMLLRNHPHDEICGCGIDDIHRDNIYDYKEVLKAANEVGDISLKIITQGIKTKSPALVIFNPSAWERSSVVQAVIRLPKGWKQFSLKDHRGRDVPFQLGRKREDKVEIRFWGEHIPPYGYKSYYLTQDQSSNPKIKDPVKSGDNWMRNSFTRVEINEDGSLNITDKLYDKVYRNVGYFEDGADSGDTYNYSFPKVDKIITTLGRKAKITLAESGPLFTRFKIEYLLNLPESLTKNRTKRSKRTRKYPVVSYVELRAGCPRVDFETKVNNVVKDHRLRVLFPTDIKTDHSYAEQQLLDVAKFPIKGKTYPKDVPEGMLVAGRDTVSVATRPQRSFVDLTDGERGLAIISFGLPEYEVLLEKNTIALTLLRGVGWLARTDLLTREGDVGWEFFTPDAQCPGKFTYAYSVLPHPGGWQEGLVHYWAEDRNCKIRTVQTDEHGGKLPEEHSFLSLSVEGFNPDVGRMIEVKKTEDDEDLELSFVNYLDREINVKMRVGEGIKKAYRTDLAEEIKEELKLKDGVVSLKVKGKEIVALRMKLKPRKLIPNSFTQATFLLPHSFPVEEEDLLKVDAPFLVTPEDIKNAKERVREREEILLKKEKDLRYKKGGSPAEIQESKGEAIKVRRYLAEAKYSLLLTQKRWLETNEQVTDYQLQIADIEKEIEGIASQLARLRIEGRCAEFLDDYYKKAKDNAQNKFDYTKKLT</sequence>
<evidence type="ECO:0000256" key="3">
    <source>
        <dbReference type="ARBA" id="ARBA00022801"/>
    </source>
</evidence>
<dbReference type="GO" id="GO:0009313">
    <property type="term" value="P:oligosaccharide catabolic process"/>
    <property type="evidence" value="ECO:0007669"/>
    <property type="project" value="TreeGrafter"/>
</dbReference>
<dbReference type="EMBL" id="SOKJ01000059">
    <property type="protein sequence ID" value="TET12670.1"/>
    <property type="molecule type" value="Genomic_DNA"/>
</dbReference>